<organism evidence="1 2">
    <name type="scientific">Candidatus Methylophosphatis roskildensis</name>
    <dbReference type="NCBI Taxonomy" id="2899263"/>
    <lineage>
        <taxon>Bacteria</taxon>
        <taxon>Pseudomonadati</taxon>
        <taxon>Pseudomonadota</taxon>
        <taxon>Betaproteobacteria</taxon>
        <taxon>Nitrosomonadales</taxon>
        <taxon>Sterolibacteriaceae</taxon>
        <taxon>Candidatus Methylophosphatis</taxon>
    </lineage>
</organism>
<gene>
    <name evidence="1" type="ORF">IPH26_09750</name>
</gene>
<sequence>MMESFNSVQYLNFLALTLLRETADKDPIEACATFGLTKSELDGLRPHLSAERLLAAVANSAQESLLAIRPDIREILCSPLPLLAALSAVRRVQSAGRTPFAARA</sequence>
<reference evidence="1" key="1">
    <citation type="submission" date="2020-10" db="EMBL/GenBank/DDBJ databases">
        <title>Connecting structure to function with the recovery of over 1000 high-quality activated sludge metagenome-assembled genomes encoding full-length rRNA genes using long-read sequencing.</title>
        <authorList>
            <person name="Singleton C.M."/>
            <person name="Petriglieri F."/>
            <person name="Kristensen J.M."/>
            <person name="Kirkegaard R.H."/>
            <person name="Michaelsen T.Y."/>
            <person name="Andersen M.H."/>
            <person name="Karst S.M."/>
            <person name="Dueholm M.S."/>
            <person name="Nielsen P.H."/>
            <person name="Albertsen M."/>
        </authorList>
    </citation>
    <scope>NUCLEOTIDE SEQUENCE</scope>
    <source>
        <strain evidence="1">Bjer_18-Q3-R1-45_BAT3C.347</strain>
    </source>
</reference>
<comment type="caution">
    <text evidence="1">The sequence shown here is derived from an EMBL/GenBank/DDBJ whole genome shotgun (WGS) entry which is preliminary data.</text>
</comment>
<dbReference type="EMBL" id="JADJEV010000003">
    <property type="protein sequence ID" value="MBK6973208.1"/>
    <property type="molecule type" value="Genomic_DNA"/>
</dbReference>
<proteinExistence type="predicted"/>
<accession>A0A9D7HM04</accession>
<evidence type="ECO:0000313" key="1">
    <source>
        <dbReference type="EMBL" id="MBK6973208.1"/>
    </source>
</evidence>
<dbReference type="AlphaFoldDB" id="A0A9D7HM04"/>
<dbReference type="Proteomes" id="UP000807785">
    <property type="component" value="Unassembled WGS sequence"/>
</dbReference>
<evidence type="ECO:0000313" key="2">
    <source>
        <dbReference type="Proteomes" id="UP000807785"/>
    </source>
</evidence>
<protein>
    <submittedName>
        <fullName evidence="1">Uncharacterized protein</fullName>
    </submittedName>
</protein>
<name>A0A9D7HM04_9PROT</name>